<keyword evidence="6" id="KW-0547">Nucleotide-binding</keyword>
<dbReference type="Pfam" id="PF19055">
    <property type="entry name" value="ABC2_membrane_7"/>
    <property type="match status" value="1"/>
</dbReference>
<feature type="transmembrane region" description="Helical" evidence="11">
    <location>
        <begin position="1394"/>
        <end position="1412"/>
    </location>
</feature>
<comment type="caution">
    <text evidence="13">The sequence shown here is derived from an EMBL/GenBank/DDBJ whole genome shotgun (WGS) entry which is preliminary data.</text>
</comment>
<keyword evidence="9 11" id="KW-0472">Membrane</keyword>
<feature type="compositionally biased region" description="Polar residues" evidence="10">
    <location>
        <begin position="874"/>
        <end position="886"/>
    </location>
</feature>
<feature type="transmembrane region" description="Helical" evidence="11">
    <location>
        <begin position="1451"/>
        <end position="1470"/>
    </location>
</feature>
<dbReference type="GO" id="GO:0016887">
    <property type="term" value="F:ATP hydrolysis activity"/>
    <property type="evidence" value="ECO:0007669"/>
    <property type="project" value="InterPro"/>
</dbReference>
<evidence type="ECO:0000256" key="10">
    <source>
        <dbReference type="SAM" id="MobiDB-lite"/>
    </source>
</evidence>
<feature type="transmembrane region" description="Helical" evidence="11">
    <location>
        <begin position="1482"/>
        <end position="1502"/>
    </location>
</feature>
<dbReference type="FunFam" id="3.40.50.300:FF:000179">
    <property type="entry name" value="ABC transporter G family member 34"/>
    <property type="match status" value="1"/>
</dbReference>
<feature type="transmembrane region" description="Helical" evidence="11">
    <location>
        <begin position="1311"/>
        <end position="1329"/>
    </location>
</feature>
<protein>
    <recommendedName>
        <fullName evidence="12">ABC transporter domain-containing protein</fullName>
    </recommendedName>
</protein>
<dbReference type="InterPro" id="IPR003593">
    <property type="entry name" value="AAA+_ATPase"/>
</dbReference>
<evidence type="ECO:0000256" key="3">
    <source>
        <dbReference type="ARBA" id="ARBA00022448"/>
    </source>
</evidence>
<evidence type="ECO:0000256" key="1">
    <source>
        <dbReference type="ARBA" id="ARBA00004141"/>
    </source>
</evidence>
<evidence type="ECO:0000256" key="9">
    <source>
        <dbReference type="ARBA" id="ARBA00023136"/>
    </source>
</evidence>
<dbReference type="FunFam" id="3.40.50.300:FF:000059">
    <property type="entry name" value="ABC transporter G family member 40"/>
    <property type="match status" value="1"/>
</dbReference>
<sequence>MAGIGSLGQHPAPDPESAVISHEPDYEGTSANEFQALSRSLRNIALEGISPEARSRMALYQTGSGAPTKENVEAISVDATMTLGQRQAIVAAAVATHDQDAERFLQKVAERMARVGASQPSIEVRFENLSAEAAVHTNTSRNLPSVFNAYLNIIEYGLQALRVIRPSMRKFKVLDGISGVLRPGRLTLLLGPPSCGKSTLLKALAGKLGATGVKVNGLVTYNGKTFKEFRPERTAVYVEQDDVHIGEMTVRETMDFSARCQGTGSNAELLRKLREAEKAAGIEPDWAVDAFLKAATVQGQPNSVLTEFIIHMLGLGICADTIVGNAMRRGVSGGQKKRVTTGEMIVGPKQTMFMDEISTGLDSSTTFQIVKFLRDMAHLANSTIMVALLQPAPETFEIFDDVMLIAEGSIVYHGPVEHATSFFDTLGFQCPKRKGVADFLQEVTSKKDQGQYWSKQGQAHSYISCQEMAAAFAKSHLGEESMAHLQTPFNETEHSNEVLIKKKYGLGGWQLFRALMWREIILVKRNMFLYTFRFVQLIFVALITGTLFLRTRLHPDNIADGSLYEAVIFFSLIQLMFDGFVEMNLTCERLNGFYKQRDNLFYPAWAFVLPTTLVRIPYSLMNATVWSVIVYWCVGLAPGADRFFTYLLLLFLLHSHGLALFRFIAALGRNENIGVTGGCFLFLVLLLLGGFLLSFNNIPIWVKWFFWIDPVAYAQKALVINEFAAPRWQNTFITNSQTGVTQSIGNAVLAQRDLPTQQFWIWVGVAVLGGTAIIFNLLTWFFHAVLGPLDTPTAVLPPTMMEDEREGVDADAELVQPALPSKKNRHAGLEEFEDAIPAENGHGSSSKSPVPDVLNTGTDFLGQQHHSSHAIDPSIQSPRPSGLHKSQLSAFKRQGSSLMSMGSRRGREQVGSKRKIDINSFRRSLDAQGSTGSMAPKVAKGMVLPFKPLNLTFHHMNYYVDPPSSLDTTDPEKMGPKIVEEGNKKWLRLLNDCSGAFRPSILTALVGSSGAGKTTLMDVLAGRKTSGKVTGDIRVNGFPKNQATFARVMGYVEQTDIHSPLTTVEEALWFSARLRFTKEVDNETVEAFISEVEDLVELTPLKKSLVGLPGVSGLSVEQRKRLTIAVELVANPSVIFMDEPTSGLDARAAAIVMRTVRNTVDTGRTVVCTIHQPSIDIFEAFDDLLLMKVGGQVTYHGSLGKHSRTLIKYFQAISGVPRCRDGLNPATWMLQVSTPAMEKRIGVDFAEHFAVSSTYQSNEELIEQLSVPAEGEQELSFPKQFAQSSFAQFWWIEWKLQISYWRNASYNGTRLLFATVIALLMGCILWNIGSKRTQAQDVANILGALYIAMLFLGIINAMNVQPVVGQERTVLYREQAAGMYTAMPFALAQCCVEIPWNLLQSILFSCVSYWMINFAHDAAKFFWYLFIIFITLNILTFYGIMSVFITPDVAMASVLSGTFYGLWNLFAGFLIPVNRMPGWWVWYYYINPISWTLYGIIIFQLGDFQNIVNTPTGDVYTLQDYLRVQFDYSWHFRGQVIAILIAFMLAFMLFAIIGLRFINFQKR</sequence>
<dbReference type="PANTHER" id="PTHR19241">
    <property type="entry name" value="ATP-BINDING CASSETTE TRANSPORTER"/>
    <property type="match status" value="1"/>
</dbReference>
<feature type="region of interest" description="Disordered" evidence="10">
    <location>
        <begin position="1"/>
        <end position="27"/>
    </location>
</feature>
<feature type="transmembrane region" description="Helical" evidence="11">
    <location>
        <begin position="759"/>
        <end position="782"/>
    </location>
</feature>
<dbReference type="Proteomes" id="UP001438707">
    <property type="component" value="Unassembled WGS sequence"/>
</dbReference>
<feature type="transmembrane region" description="Helical" evidence="11">
    <location>
        <begin position="647"/>
        <end position="667"/>
    </location>
</feature>
<feature type="transmembrane region" description="Helical" evidence="11">
    <location>
        <begin position="624"/>
        <end position="640"/>
    </location>
</feature>
<proteinExistence type="inferred from homology"/>
<evidence type="ECO:0000256" key="7">
    <source>
        <dbReference type="ARBA" id="ARBA00022840"/>
    </source>
</evidence>
<dbReference type="InterPro" id="IPR027417">
    <property type="entry name" value="P-loop_NTPase"/>
</dbReference>
<dbReference type="Pfam" id="PF14510">
    <property type="entry name" value="ABC_trans_N"/>
    <property type="match status" value="1"/>
</dbReference>
<dbReference type="InterPro" id="IPR013525">
    <property type="entry name" value="ABC2_TM"/>
</dbReference>
<keyword evidence="7" id="KW-0067">ATP-binding</keyword>
<keyword evidence="4 11" id="KW-0812">Transmembrane</keyword>
<dbReference type="GO" id="GO:0140359">
    <property type="term" value="F:ABC-type transporter activity"/>
    <property type="evidence" value="ECO:0007669"/>
    <property type="project" value="InterPro"/>
</dbReference>
<dbReference type="Pfam" id="PF01061">
    <property type="entry name" value="ABC2_membrane"/>
    <property type="match status" value="2"/>
</dbReference>
<accession>A0AAW1RVU4</accession>
<organism evidence="13 14">
    <name type="scientific">Apatococcus lobatus</name>
    <dbReference type="NCBI Taxonomy" id="904363"/>
    <lineage>
        <taxon>Eukaryota</taxon>
        <taxon>Viridiplantae</taxon>
        <taxon>Chlorophyta</taxon>
        <taxon>core chlorophytes</taxon>
        <taxon>Trebouxiophyceae</taxon>
        <taxon>Chlorellales</taxon>
        <taxon>Chlorellaceae</taxon>
        <taxon>Apatococcus</taxon>
    </lineage>
</organism>
<keyword evidence="3" id="KW-0813">Transport</keyword>
<evidence type="ECO:0000256" key="4">
    <source>
        <dbReference type="ARBA" id="ARBA00022692"/>
    </source>
</evidence>
<dbReference type="Pfam" id="PF08370">
    <property type="entry name" value="PDR_assoc"/>
    <property type="match status" value="1"/>
</dbReference>
<feature type="transmembrane region" description="Helical" evidence="11">
    <location>
        <begin position="1421"/>
        <end position="1445"/>
    </location>
</feature>
<dbReference type="SUPFAM" id="SSF52540">
    <property type="entry name" value="P-loop containing nucleoside triphosphate hydrolases"/>
    <property type="match status" value="2"/>
</dbReference>
<dbReference type="Gene3D" id="3.40.50.300">
    <property type="entry name" value="P-loop containing nucleotide triphosphate hydrolases"/>
    <property type="match status" value="2"/>
</dbReference>
<dbReference type="Pfam" id="PF00005">
    <property type="entry name" value="ABC_tran"/>
    <property type="match status" value="2"/>
</dbReference>
<evidence type="ECO:0000313" key="13">
    <source>
        <dbReference type="EMBL" id="KAK9837879.1"/>
    </source>
</evidence>
<dbReference type="GO" id="GO:0071944">
    <property type="term" value="C:cell periphery"/>
    <property type="evidence" value="ECO:0007669"/>
    <property type="project" value="UniProtKB-ARBA"/>
</dbReference>
<comment type="similarity">
    <text evidence="2">Belongs to the ABC transporter superfamily. ABCG family. PDR (TC 3.A.1.205) subfamily.</text>
</comment>
<reference evidence="13 14" key="1">
    <citation type="journal article" date="2024" name="Nat. Commun.">
        <title>Phylogenomics reveals the evolutionary origins of lichenization in chlorophyte algae.</title>
        <authorList>
            <person name="Puginier C."/>
            <person name="Libourel C."/>
            <person name="Otte J."/>
            <person name="Skaloud P."/>
            <person name="Haon M."/>
            <person name="Grisel S."/>
            <person name="Petersen M."/>
            <person name="Berrin J.G."/>
            <person name="Delaux P.M."/>
            <person name="Dal Grande F."/>
            <person name="Keller J."/>
        </authorList>
    </citation>
    <scope>NUCLEOTIDE SEQUENCE [LARGE SCALE GENOMIC DNA]</scope>
    <source>
        <strain evidence="13 14">SAG 2145</strain>
    </source>
</reference>
<feature type="transmembrane region" description="Helical" evidence="11">
    <location>
        <begin position="673"/>
        <end position="695"/>
    </location>
</feature>
<dbReference type="InterPro" id="IPR034003">
    <property type="entry name" value="ABCG_PDR_2"/>
</dbReference>
<feature type="transmembrane region" description="Helical" evidence="11">
    <location>
        <begin position="1341"/>
        <end position="1358"/>
    </location>
</feature>
<dbReference type="InterPro" id="IPR034001">
    <property type="entry name" value="ABCG_PDR_1"/>
</dbReference>
<evidence type="ECO:0000256" key="8">
    <source>
        <dbReference type="ARBA" id="ARBA00022989"/>
    </source>
</evidence>
<feature type="transmembrane region" description="Helical" evidence="11">
    <location>
        <begin position="527"/>
        <end position="549"/>
    </location>
</feature>
<keyword evidence="5" id="KW-0677">Repeat</keyword>
<evidence type="ECO:0000256" key="6">
    <source>
        <dbReference type="ARBA" id="ARBA00022741"/>
    </source>
</evidence>
<gene>
    <name evidence="13" type="ORF">WJX74_006999</name>
</gene>
<feature type="transmembrane region" description="Helical" evidence="11">
    <location>
        <begin position="561"/>
        <end position="580"/>
    </location>
</feature>
<evidence type="ECO:0000256" key="2">
    <source>
        <dbReference type="ARBA" id="ARBA00006012"/>
    </source>
</evidence>
<evidence type="ECO:0000256" key="5">
    <source>
        <dbReference type="ARBA" id="ARBA00022737"/>
    </source>
</evidence>
<dbReference type="GO" id="GO:0005524">
    <property type="term" value="F:ATP binding"/>
    <property type="evidence" value="ECO:0007669"/>
    <property type="project" value="UniProtKB-KW"/>
</dbReference>
<evidence type="ECO:0000259" key="12">
    <source>
        <dbReference type="PROSITE" id="PS50893"/>
    </source>
</evidence>
<keyword evidence="8 11" id="KW-1133">Transmembrane helix</keyword>
<dbReference type="SMART" id="SM00382">
    <property type="entry name" value="AAA"/>
    <property type="match status" value="2"/>
</dbReference>
<feature type="domain" description="ABC transporter" evidence="12">
    <location>
        <begin position="158"/>
        <end position="432"/>
    </location>
</feature>
<evidence type="ECO:0000313" key="14">
    <source>
        <dbReference type="Proteomes" id="UP001438707"/>
    </source>
</evidence>
<dbReference type="CDD" id="cd03233">
    <property type="entry name" value="ABCG_PDR_domain1"/>
    <property type="match status" value="1"/>
</dbReference>
<feature type="domain" description="ABC transporter" evidence="12">
    <location>
        <begin position="966"/>
        <end position="1215"/>
    </location>
</feature>
<feature type="transmembrane region" description="Helical" evidence="11">
    <location>
        <begin position="1536"/>
        <end position="1558"/>
    </location>
</feature>
<evidence type="ECO:0000256" key="11">
    <source>
        <dbReference type="SAM" id="Phobius"/>
    </source>
</evidence>
<feature type="region of interest" description="Disordered" evidence="10">
    <location>
        <begin position="837"/>
        <end position="886"/>
    </location>
</feature>
<dbReference type="GO" id="GO:0016020">
    <property type="term" value="C:membrane"/>
    <property type="evidence" value="ECO:0007669"/>
    <property type="project" value="UniProtKB-SubCell"/>
</dbReference>
<keyword evidence="14" id="KW-1185">Reference proteome</keyword>
<dbReference type="InterPro" id="IPR003439">
    <property type="entry name" value="ABC_transporter-like_ATP-bd"/>
</dbReference>
<dbReference type="InterPro" id="IPR013581">
    <property type="entry name" value="PDR_assoc"/>
</dbReference>
<name>A0AAW1RVU4_9CHLO</name>
<dbReference type="PROSITE" id="PS50893">
    <property type="entry name" value="ABC_TRANSPORTER_2"/>
    <property type="match status" value="2"/>
</dbReference>
<dbReference type="InterPro" id="IPR029481">
    <property type="entry name" value="ABC_trans_N"/>
</dbReference>
<comment type="subcellular location">
    <subcellularLocation>
        <location evidence="1">Membrane</location>
        <topology evidence="1">Multi-pass membrane protein</topology>
    </subcellularLocation>
</comment>
<dbReference type="CDD" id="cd03232">
    <property type="entry name" value="ABCG_PDR_domain2"/>
    <property type="match status" value="1"/>
</dbReference>
<dbReference type="EMBL" id="JALJOS010000006">
    <property type="protein sequence ID" value="KAK9837879.1"/>
    <property type="molecule type" value="Genomic_DNA"/>
</dbReference>
<dbReference type="InterPro" id="IPR043926">
    <property type="entry name" value="ABCG_dom"/>
</dbReference>